<comment type="similarity">
    <text evidence="3">In the C-terminal section; belongs to the protein kinase superfamily. Ser/Thr protein kinase family.</text>
</comment>
<accession>A0A6N2MJX8</accession>
<evidence type="ECO:0000256" key="4">
    <source>
        <dbReference type="ARBA" id="ARBA00022475"/>
    </source>
</evidence>
<dbReference type="EMBL" id="CAADRP010001807">
    <property type="protein sequence ID" value="VFU52768.1"/>
    <property type="molecule type" value="Genomic_DNA"/>
</dbReference>
<protein>
    <recommendedName>
        <fullName evidence="14">Protein kinase domain-containing protein</fullName>
    </recommendedName>
</protein>
<dbReference type="PANTHER" id="PTHR27006:SF606">
    <property type="entry name" value="INTERLEUKIN-1 RECEPTOR-ASSOCIATED KINASE 4"/>
    <property type="match status" value="1"/>
</dbReference>
<evidence type="ECO:0000256" key="10">
    <source>
        <dbReference type="ARBA" id="ARBA00023136"/>
    </source>
</evidence>
<evidence type="ECO:0000256" key="9">
    <source>
        <dbReference type="ARBA" id="ARBA00022989"/>
    </source>
</evidence>
<evidence type="ECO:0000256" key="2">
    <source>
        <dbReference type="ARBA" id="ARBA00008536"/>
    </source>
</evidence>
<proteinExistence type="inferred from homology"/>
<evidence type="ECO:0000256" key="5">
    <source>
        <dbReference type="ARBA" id="ARBA00022692"/>
    </source>
</evidence>
<dbReference type="SUPFAM" id="SSF56112">
    <property type="entry name" value="Protein kinase-like (PK-like)"/>
    <property type="match status" value="1"/>
</dbReference>
<dbReference type="InterPro" id="IPR008271">
    <property type="entry name" value="Ser/Thr_kinase_AS"/>
</dbReference>
<evidence type="ECO:0000256" key="8">
    <source>
        <dbReference type="ARBA" id="ARBA00022840"/>
    </source>
</evidence>
<evidence type="ECO:0000256" key="7">
    <source>
        <dbReference type="ARBA" id="ARBA00022741"/>
    </source>
</evidence>
<keyword evidence="9" id="KW-1133">Transmembrane helix</keyword>
<dbReference type="GO" id="GO:0005886">
    <property type="term" value="C:plasma membrane"/>
    <property type="evidence" value="ECO:0007669"/>
    <property type="project" value="UniProtKB-SubCell"/>
</dbReference>
<feature type="region of interest" description="Disordered" evidence="13">
    <location>
        <begin position="222"/>
        <end position="267"/>
    </location>
</feature>
<sequence>MLVAKLMHRNLVQLLGFCLEENEKLLVYEYLPNGSLDKALFDKNKQIEWENRYKIIIGIARGLLYLHEDSQLRIVHRDLKASNVLLDESMQPKISDFGLAKLFPGSKTHGISNRIAGTYGYMAPVYAKKGHFSTQSDVYSFGILILEIVTGLKVSSFRNSINLQSYVKVVDPTLGGQWPENEVLMCIHIGLLCVQEALSDRPKMSQIVTMLSGNTITSPTPSRPAFYVSKGNSGSYSGTQDSGSSKLPESSQPSINQVSITELSPRK</sequence>
<dbReference type="GO" id="GO:0005524">
    <property type="term" value="F:ATP binding"/>
    <property type="evidence" value="ECO:0007669"/>
    <property type="project" value="UniProtKB-KW"/>
</dbReference>
<name>A0A6N2MJX8_SALVM</name>
<gene>
    <name evidence="15" type="ORF">SVIM_LOCUS364266</name>
</gene>
<evidence type="ECO:0000256" key="3">
    <source>
        <dbReference type="ARBA" id="ARBA00010217"/>
    </source>
</evidence>
<dbReference type="GO" id="GO:0002229">
    <property type="term" value="P:defense response to oomycetes"/>
    <property type="evidence" value="ECO:0007669"/>
    <property type="project" value="UniProtKB-ARBA"/>
</dbReference>
<evidence type="ECO:0000256" key="13">
    <source>
        <dbReference type="SAM" id="MobiDB-lite"/>
    </source>
</evidence>
<keyword evidence="6" id="KW-0732">Signal</keyword>
<evidence type="ECO:0000259" key="14">
    <source>
        <dbReference type="PROSITE" id="PS50011"/>
    </source>
</evidence>
<dbReference type="Pfam" id="PF07714">
    <property type="entry name" value="PK_Tyr_Ser-Thr"/>
    <property type="match status" value="1"/>
</dbReference>
<dbReference type="SMART" id="SM00220">
    <property type="entry name" value="S_TKc"/>
    <property type="match status" value="1"/>
</dbReference>
<dbReference type="PANTHER" id="PTHR27006">
    <property type="entry name" value="PROMASTIGOTE SURFACE ANTIGEN PROTEIN PSA"/>
    <property type="match status" value="1"/>
</dbReference>
<dbReference type="FunFam" id="1.10.510.10:FF:000240">
    <property type="entry name" value="Lectin-domain containing receptor kinase A4.3"/>
    <property type="match status" value="1"/>
</dbReference>
<dbReference type="GO" id="GO:0004672">
    <property type="term" value="F:protein kinase activity"/>
    <property type="evidence" value="ECO:0007669"/>
    <property type="project" value="InterPro"/>
</dbReference>
<dbReference type="Gene3D" id="3.30.200.20">
    <property type="entry name" value="Phosphorylase Kinase, domain 1"/>
    <property type="match status" value="1"/>
</dbReference>
<reference evidence="15" key="1">
    <citation type="submission" date="2019-03" db="EMBL/GenBank/DDBJ databases">
        <authorList>
            <person name="Mank J."/>
            <person name="Almeida P."/>
        </authorList>
    </citation>
    <scope>NUCLEOTIDE SEQUENCE</scope>
    <source>
        <strain evidence="15">78183</strain>
    </source>
</reference>
<comment type="subcellular location">
    <subcellularLocation>
        <location evidence="1">Cell membrane</location>
        <topology evidence="1">Single-pass type I membrane protein</topology>
    </subcellularLocation>
</comment>
<evidence type="ECO:0000256" key="12">
    <source>
        <dbReference type="ARBA" id="ARBA00023180"/>
    </source>
</evidence>
<evidence type="ECO:0000256" key="11">
    <source>
        <dbReference type="ARBA" id="ARBA00023170"/>
    </source>
</evidence>
<evidence type="ECO:0000313" key="15">
    <source>
        <dbReference type="EMBL" id="VFU52768.1"/>
    </source>
</evidence>
<dbReference type="Gene3D" id="1.10.510.10">
    <property type="entry name" value="Transferase(Phosphotransferase) domain 1"/>
    <property type="match status" value="1"/>
</dbReference>
<dbReference type="InterPro" id="IPR011009">
    <property type="entry name" value="Kinase-like_dom_sf"/>
</dbReference>
<keyword evidence="12" id="KW-0325">Glycoprotein</keyword>
<keyword evidence="5" id="KW-0812">Transmembrane</keyword>
<feature type="compositionally biased region" description="Polar residues" evidence="13">
    <location>
        <begin position="230"/>
        <end position="267"/>
    </location>
</feature>
<dbReference type="InterPro" id="IPR000719">
    <property type="entry name" value="Prot_kinase_dom"/>
</dbReference>
<dbReference type="AlphaFoldDB" id="A0A6N2MJX8"/>
<comment type="similarity">
    <text evidence="2">In the N-terminal section; belongs to the leguminous lectin family.</text>
</comment>
<keyword evidence="7" id="KW-0547">Nucleotide-binding</keyword>
<organism evidence="15">
    <name type="scientific">Salix viminalis</name>
    <name type="common">Common osier</name>
    <name type="synonym">Basket willow</name>
    <dbReference type="NCBI Taxonomy" id="40686"/>
    <lineage>
        <taxon>Eukaryota</taxon>
        <taxon>Viridiplantae</taxon>
        <taxon>Streptophyta</taxon>
        <taxon>Embryophyta</taxon>
        <taxon>Tracheophyta</taxon>
        <taxon>Spermatophyta</taxon>
        <taxon>Magnoliopsida</taxon>
        <taxon>eudicotyledons</taxon>
        <taxon>Gunneridae</taxon>
        <taxon>Pentapetalae</taxon>
        <taxon>rosids</taxon>
        <taxon>fabids</taxon>
        <taxon>Malpighiales</taxon>
        <taxon>Salicaceae</taxon>
        <taxon>Saliceae</taxon>
        <taxon>Salix</taxon>
    </lineage>
</organism>
<evidence type="ECO:0000256" key="6">
    <source>
        <dbReference type="ARBA" id="ARBA00022729"/>
    </source>
</evidence>
<keyword evidence="8" id="KW-0067">ATP-binding</keyword>
<dbReference type="PROSITE" id="PS50011">
    <property type="entry name" value="PROTEIN_KINASE_DOM"/>
    <property type="match status" value="1"/>
</dbReference>
<keyword evidence="10" id="KW-0472">Membrane</keyword>
<keyword evidence="4" id="KW-1003">Cell membrane</keyword>
<dbReference type="InterPro" id="IPR001245">
    <property type="entry name" value="Ser-Thr/Tyr_kinase_cat_dom"/>
</dbReference>
<feature type="domain" description="Protein kinase" evidence="14">
    <location>
        <begin position="1"/>
        <end position="226"/>
    </location>
</feature>
<keyword evidence="11" id="KW-0675">Receptor</keyword>
<dbReference type="PROSITE" id="PS00108">
    <property type="entry name" value="PROTEIN_KINASE_ST"/>
    <property type="match status" value="1"/>
</dbReference>
<evidence type="ECO:0000256" key="1">
    <source>
        <dbReference type="ARBA" id="ARBA00004251"/>
    </source>
</evidence>